<evidence type="ECO:0000313" key="2">
    <source>
        <dbReference type="EMBL" id="GHO46646.1"/>
    </source>
</evidence>
<evidence type="ECO:0000313" key="3">
    <source>
        <dbReference type="Proteomes" id="UP000612362"/>
    </source>
</evidence>
<dbReference type="PANTHER" id="PTHR43861">
    <property type="entry name" value="TRANS-ACONITATE 2-METHYLTRANSFERASE-RELATED"/>
    <property type="match status" value="1"/>
</dbReference>
<sequence>MARKQYKAHFTTKTQQITRAGWDPLAHWYDGWVGKDGSHHHRQLAIPSLLELLHLQAGEDVLDIGAGQGVLAPYIARTQANYVGVEVSPRLLRLARQRHGNTGTFLQGDARYLARIPGIQQASFDAAVFLLSIQDMNPLQPIMDAVAWALRGGGRIVIVMTHPCFRIPRQSGWGWQEDRKLQYRRIDRYLTPLTIPMKPYPGQTQGTTLSFHRPLEHYVNGLARSGLLLDQMREITTYKTTSQGPHSHAENLAHQEIPLFLAIRARKTT</sequence>
<reference evidence="2" key="1">
    <citation type="submission" date="2020-10" db="EMBL/GenBank/DDBJ databases">
        <title>Taxonomic study of unclassified bacteria belonging to the class Ktedonobacteria.</title>
        <authorList>
            <person name="Yabe S."/>
            <person name="Wang C.M."/>
            <person name="Zheng Y."/>
            <person name="Sakai Y."/>
            <person name="Cavaletti L."/>
            <person name="Monciardini P."/>
            <person name="Donadio S."/>
        </authorList>
    </citation>
    <scope>NUCLEOTIDE SEQUENCE</scope>
    <source>
        <strain evidence="2">SOSP1-1</strain>
    </source>
</reference>
<accession>A0A8J3MU75</accession>
<organism evidence="2 3">
    <name type="scientific">Ktedonospora formicarum</name>
    <dbReference type="NCBI Taxonomy" id="2778364"/>
    <lineage>
        <taxon>Bacteria</taxon>
        <taxon>Bacillati</taxon>
        <taxon>Chloroflexota</taxon>
        <taxon>Ktedonobacteria</taxon>
        <taxon>Ktedonobacterales</taxon>
        <taxon>Ktedonobacteraceae</taxon>
        <taxon>Ktedonospora</taxon>
    </lineage>
</organism>
<dbReference type="Pfam" id="PF08241">
    <property type="entry name" value="Methyltransf_11"/>
    <property type="match status" value="1"/>
</dbReference>
<dbReference type="GO" id="GO:0008757">
    <property type="term" value="F:S-adenosylmethionine-dependent methyltransferase activity"/>
    <property type="evidence" value="ECO:0007669"/>
    <property type="project" value="InterPro"/>
</dbReference>
<dbReference type="RefSeq" id="WP_220196014.1">
    <property type="nucleotide sequence ID" value="NZ_BNJF01000002.1"/>
</dbReference>
<dbReference type="AlphaFoldDB" id="A0A8J3MU75"/>
<keyword evidence="2" id="KW-0489">Methyltransferase</keyword>
<dbReference type="SUPFAM" id="SSF53335">
    <property type="entry name" value="S-adenosyl-L-methionine-dependent methyltransferases"/>
    <property type="match status" value="1"/>
</dbReference>
<proteinExistence type="predicted"/>
<dbReference type="InterPro" id="IPR013216">
    <property type="entry name" value="Methyltransf_11"/>
</dbReference>
<dbReference type="CDD" id="cd02440">
    <property type="entry name" value="AdoMet_MTases"/>
    <property type="match status" value="1"/>
</dbReference>
<comment type="caution">
    <text evidence="2">The sequence shown here is derived from an EMBL/GenBank/DDBJ whole genome shotgun (WGS) entry which is preliminary data.</text>
</comment>
<dbReference type="PANTHER" id="PTHR43861:SF1">
    <property type="entry name" value="TRANS-ACONITATE 2-METHYLTRANSFERASE"/>
    <property type="match status" value="1"/>
</dbReference>
<protein>
    <submittedName>
        <fullName evidence="2">rRNA methylase</fullName>
    </submittedName>
</protein>
<evidence type="ECO:0000259" key="1">
    <source>
        <dbReference type="Pfam" id="PF08241"/>
    </source>
</evidence>
<dbReference type="Proteomes" id="UP000612362">
    <property type="component" value="Unassembled WGS sequence"/>
</dbReference>
<keyword evidence="2" id="KW-0808">Transferase</keyword>
<dbReference type="Gene3D" id="3.40.50.150">
    <property type="entry name" value="Vaccinia Virus protein VP39"/>
    <property type="match status" value="1"/>
</dbReference>
<name>A0A8J3MU75_9CHLR</name>
<dbReference type="GO" id="GO:0032259">
    <property type="term" value="P:methylation"/>
    <property type="evidence" value="ECO:0007669"/>
    <property type="project" value="UniProtKB-KW"/>
</dbReference>
<feature type="domain" description="Methyltransferase type 11" evidence="1">
    <location>
        <begin position="62"/>
        <end position="158"/>
    </location>
</feature>
<dbReference type="EMBL" id="BNJF01000002">
    <property type="protein sequence ID" value="GHO46646.1"/>
    <property type="molecule type" value="Genomic_DNA"/>
</dbReference>
<gene>
    <name evidence="2" type="ORF">KSX_48090</name>
</gene>
<keyword evidence="3" id="KW-1185">Reference proteome</keyword>
<dbReference type="InterPro" id="IPR029063">
    <property type="entry name" value="SAM-dependent_MTases_sf"/>
</dbReference>